<accession>F4PC04</accession>
<evidence type="ECO:0000256" key="1">
    <source>
        <dbReference type="SAM" id="Coils"/>
    </source>
</evidence>
<organism evidence="3 4">
    <name type="scientific">Batrachochytrium dendrobatidis (strain JAM81 / FGSC 10211)</name>
    <name type="common">Frog chytrid fungus</name>
    <dbReference type="NCBI Taxonomy" id="684364"/>
    <lineage>
        <taxon>Eukaryota</taxon>
        <taxon>Fungi</taxon>
        <taxon>Fungi incertae sedis</taxon>
        <taxon>Chytridiomycota</taxon>
        <taxon>Chytridiomycota incertae sedis</taxon>
        <taxon>Chytridiomycetes</taxon>
        <taxon>Rhizophydiales</taxon>
        <taxon>Rhizophydiales incertae sedis</taxon>
        <taxon>Batrachochytrium</taxon>
    </lineage>
</organism>
<dbReference type="EMBL" id="GL882893">
    <property type="protein sequence ID" value="EGF77222.1"/>
    <property type="molecule type" value="Genomic_DNA"/>
</dbReference>
<reference evidence="3 4" key="1">
    <citation type="submission" date="2009-12" db="EMBL/GenBank/DDBJ databases">
        <title>The draft genome of Batrachochytrium dendrobatidis.</title>
        <authorList>
            <consortium name="US DOE Joint Genome Institute (JGI-PGF)"/>
            <person name="Kuo A."/>
            <person name="Salamov A."/>
            <person name="Schmutz J."/>
            <person name="Lucas S."/>
            <person name="Pitluck S."/>
            <person name="Rosenblum E."/>
            <person name="Stajich J."/>
            <person name="Eisen M."/>
            <person name="Grigoriev I.V."/>
        </authorList>
    </citation>
    <scope>NUCLEOTIDE SEQUENCE [LARGE SCALE GENOMIC DNA]</scope>
    <source>
        <strain evidence="4">JAM81 / FGSC 10211</strain>
    </source>
</reference>
<dbReference type="InParanoid" id="F4PC04"/>
<feature type="region of interest" description="Disordered" evidence="2">
    <location>
        <begin position="1"/>
        <end position="28"/>
    </location>
</feature>
<keyword evidence="1" id="KW-0175">Coiled coil</keyword>
<dbReference type="GeneID" id="18244459"/>
<evidence type="ECO:0000313" key="3">
    <source>
        <dbReference type="EMBL" id="EGF77222.1"/>
    </source>
</evidence>
<evidence type="ECO:0000313" key="4">
    <source>
        <dbReference type="Proteomes" id="UP000007241"/>
    </source>
</evidence>
<name>F4PC04_BATDJ</name>
<dbReference type="Proteomes" id="UP000007241">
    <property type="component" value="Unassembled WGS sequence"/>
</dbReference>
<protein>
    <submittedName>
        <fullName evidence="3">Uncharacterized protein</fullName>
    </submittedName>
</protein>
<dbReference type="AlphaFoldDB" id="F4PC04"/>
<dbReference type="RefSeq" id="XP_006682318.1">
    <property type="nucleotide sequence ID" value="XM_006682255.1"/>
</dbReference>
<dbReference type="HOGENOM" id="CLU_1474918_0_0_1"/>
<keyword evidence="4" id="KW-1185">Reference proteome</keyword>
<dbReference type="Gene3D" id="1.20.5.1700">
    <property type="match status" value="1"/>
</dbReference>
<proteinExistence type="predicted"/>
<gene>
    <name evidence="3" type="ORF">BATDEDRAFT_91993</name>
</gene>
<sequence>MSAEPTSTLVPLGSNGDAGSSTSTSGLDLVGLDSLSAEGETLVEDYSRIKDDVNEVKRVCSLLGGAITNRKNLMGKLEREIEELKSEFEGKEEADYQKNHLKLVEEIDEIKSEVEDLQNQKIKAESDLDELLIYLVEAEVDLIKYFFGDIPDSQMDDARRELGSNSVIANHITKFNNSPSSMT</sequence>
<evidence type="ECO:0000256" key="2">
    <source>
        <dbReference type="SAM" id="MobiDB-lite"/>
    </source>
</evidence>
<feature type="coiled-coil region" evidence="1">
    <location>
        <begin position="67"/>
        <end position="134"/>
    </location>
</feature>